<dbReference type="EMBL" id="ML121537">
    <property type="protein sequence ID" value="RPB25710.1"/>
    <property type="molecule type" value="Genomic_DNA"/>
</dbReference>
<dbReference type="SUPFAM" id="SSF141673">
    <property type="entry name" value="MOSC N-terminal domain-like"/>
    <property type="match status" value="1"/>
</dbReference>
<evidence type="ECO:0000256" key="1">
    <source>
        <dbReference type="ARBA" id="ARBA00022679"/>
    </source>
</evidence>
<dbReference type="GO" id="GO:0030151">
    <property type="term" value="F:molybdenum ion binding"/>
    <property type="evidence" value="ECO:0007669"/>
    <property type="project" value="UniProtKB-UniRule"/>
</dbReference>
<dbReference type="InParanoid" id="A0A3N4LSB3"/>
<evidence type="ECO:0000256" key="4">
    <source>
        <dbReference type="HAMAP-Rule" id="MF_03050"/>
    </source>
</evidence>
<dbReference type="Pfam" id="PF03473">
    <property type="entry name" value="MOSC"/>
    <property type="match status" value="1"/>
</dbReference>
<keyword evidence="1 4" id="KW-0808">Transferase</keyword>
<reference evidence="6 7" key="1">
    <citation type="journal article" date="2018" name="Nat. Ecol. Evol.">
        <title>Pezizomycetes genomes reveal the molecular basis of ectomycorrhizal truffle lifestyle.</title>
        <authorList>
            <person name="Murat C."/>
            <person name="Payen T."/>
            <person name="Noel B."/>
            <person name="Kuo A."/>
            <person name="Morin E."/>
            <person name="Chen J."/>
            <person name="Kohler A."/>
            <person name="Krizsan K."/>
            <person name="Balestrini R."/>
            <person name="Da Silva C."/>
            <person name="Montanini B."/>
            <person name="Hainaut M."/>
            <person name="Levati E."/>
            <person name="Barry K.W."/>
            <person name="Belfiori B."/>
            <person name="Cichocki N."/>
            <person name="Clum A."/>
            <person name="Dockter R.B."/>
            <person name="Fauchery L."/>
            <person name="Guy J."/>
            <person name="Iotti M."/>
            <person name="Le Tacon F."/>
            <person name="Lindquist E.A."/>
            <person name="Lipzen A."/>
            <person name="Malagnac F."/>
            <person name="Mello A."/>
            <person name="Molinier V."/>
            <person name="Miyauchi S."/>
            <person name="Poulain J."/>
            <person name="Riccioni C."/>
            <person name="Rubini A."/>
            <person name="Sitrit Y."/>
            <person name="Splivallo R."/>
            <person name="Traeger S."/>
            <person name="Wang M."/>
            <person name="Zifcakova L."/>
            <person name="Wipf D."/>
            <person name="Zambonelli A."/>
            <person name="Paolocci F."/>
            <person name="Nowrousian M."/>
            <person name="Ottonello S."/>
            <person name="Baldrian P."/>
            <person name="Spatafora J.W."/>
            <person name="Henrissat B."/>
            <person name="Nagy L.G."/>
            <person name="Aury J.M."/>
            <person name="Wincker P."/>
            <person name="Grigoriev I.V."/>
            <person name="Bonfante P."/>
            <person name="Martin F.M."/>
        </authorList>
    </citation>
    <scope>NUCLEOTIDE SEQUENCE [LARGE SCALE GENOMIC DNA]</scope>
    <source>
        <strain evidence="6 7">ATCC MYA-4762</strain>
    </source>
</reference>
<dbReference type="GO" id="GO:0006777">
    <property type="term" value="P:Mo-molybdopterin cofactor biosynthetic process"/>
    <property type="evidence" value="ECO:0007669"/>
    <property type="project" value="UniProtKB-UniRule"/>
</dbReference>
<dbReference type="Pfam" id="PF03476">
    <property type="entry name" value="MOSC_N"/>
    <property type="match status" value="1"/>
</dbReference>
<comment type="catalytic activity">
    <reaction evidence="4">
        <text>Mo-molybdopterin + L-cysteine + AH2 = thio-Mo-molybdopterin + L-alanine + A + H2O</text>
        <dbReference type="Rhea" id="RHEA:42636"/>
        <dbReference type="ChEBI" id="CHEBI:13193"/>
        <dbReference type="ChEBI" id="CHEBI:15377"/>
        <dbReference type="ChEBI" id="CHEBI:17499"/>
        <dbReference type="ChEBI" id="CHEBI:35235"/>
        <dbReference type="ChEBI" id="CHEBI:57972"/>
        <dbReference type="ChEBI" id="CHEBI:71302"/>
        <dbReference type="ChEBI" id="CHEBI:82685"/>
        <dbReference type="EC" id="2.8.1.9"/>
    </reaction>
</comment>
<dbReference type="InterPro" id="IPR005303">
    <property type="entry name" value="MOCOS_middle"/>
</dbReference>
<comment type="cofactor">
    <cofactor evidence="4">
        <name>pyridoxal 5'-phosphate</name>
        <dbReference type="ChEBI" id="CHEBI:597326"/>
    </cofactor>
</comment>
<sequence length="807" mass="89290">MDSDADEVRATLVRNGYNTAVEKIRATEYPQLQDITYLDHAGTTLYASSLVQKVADDLVSNLYGNPHSQSPSSQLTSKRIKDIRLRVLQLFNVSPADYDIVFCTNATAGMKLVLEAYTAQVGAFQYCYHKDCHTSAVGIRELSGDTKCFLRDEEVEQWLEGGSTTDEVESKTRGLFVYPAQSNLSGRRLPQSWARKVRNSGRKFYTLLDAAALVTTAPLDLALMEPDFTVVSFYKMFGYPDLGALIVRKSSPGMLEFLENRRYFGGGTVAAVTSQGDAFHAKRSGVPHEHLEDGTLSFHSIIALDIAMTVHKDLYGDFSRISRHATSLVMHLQQQLAKLEHYNGRRVCTLYSESFPSTTDESTVDEWLRHQGPTVAFNMRREDGAWVGYSEVEKLAAVKRIHIRTGGLCNPGGVESYIGLNAWEIKQNYEAGHRCWDDQDVMRGKPTGAIRVSLGAMSTIDDVENLISFIDEFYVERERSTLQKELVRGDWGGKATAVVESITIYPIKSCGGYKIPAGITWEIKPHGLAWDREWCLVHLGTGSALNQKQYNKMALIRPSLAMEDGVLTVSCVGSPASINISLASSELDALQSSASRVCGDKINALTYSAPEIIEFFSAAIGVPCTLARFPASLASKRHFKPHLATPQSGDTELCAAKQPPILLSNESPILLINRTSVDHLNEEIKISGGKAAKVDVFRANIVIAETGPKRIAYSEDTWKHLQIGKEFIKLLGPCRRCHMICIDQQTAIQDEEPYVTLSKTRRIGGRVLFGQHAMHLPVKSRLSRPGIKVGDLVRVLGFEPKTLESGD</sequence>
<accession>A0A3N4LSB3</accession>
<dbReference type="HAMAP" id="MF_03050">
    <property type="entry name" value="MOCOS"/>
    <property type="match status" value="1"/>
</dbReference>
<evidence type="ECO:0000256" key="2">
    <source>
        <dbReference type="ARBA" id="ARBA00022898"/>
    </source>
</evidence>
<dbReference type="Gene3D" id="3.40.640.10">
    <property type="entry name" value="Type I PLP-dependent aspartate aminotransferase-like (Major domain)"/>
    <property type="match status" value="1"/>
</dbReference>
<dbReference type="EC" id="2.8.1.9" evidence="4"/>
<dbReference type="PANTHER" id="PTHR14237:SF80">
    <property type="entry name" value="MOLYBDENUM COFACTOR SULFURASE"/>
    <property type="match status" value="1"/>
</dbReference>
<comment type="similarity">
    <text evidence="4">Belongs to the class-V pyridoxal-phosphate-dependent aminotransferase family. MOCOS subfamily.</text>
</comment>
<dbReference type="InterPro" id="IPR015422">
    <property type="entry name" value="PyrdxlP-dep_Trfase_small"/>
</dbReference>
<keyword evidence="7" id="KW-1185">Reference proteome</keyword>
<gene>
    <name evidence="4" type="primary">hxB</name>
    <name evidence="6" type="ORF">L211DRAFT_782901</name>
</gene>
<dbReference type="PANTHER" id="PTHR14237">
    <property type="entry name" value="MOLYBDOPTERIN COFACTOR SULFURASE MOSC"/>
    <property type="match status" value="1"/>
</dbReference>
<dbReference type="GO" id="GO:0008265">
    <property type="term" value="F:molybdenum cofactor sulfurtransferase activity"/>
    <property type="evidence" value="ECO:0007669"/>
    <property type="project" value="UniProtKB-UniRule"/>
</dbReference>
<name>A0A3N4LSB3_9PEZI</name>
<evidence type="ECO:0000313" key="6">
    <source>
        <dbReference type="EMBL" id="RPB25710.1"/>
    </source>
</evidence>
<evidence type="ECO:0000259" key="5">
    <source>
        <dbReference type="PROSITE" id="PS51340"/>
    </source>
</evidence>
<dbReference type="Gene3D" id="3.90.1150.10">
    <property type="entry name" value="Aspartate Aminotransferase, domain 1"/>
    <property type="match status" value="1"/>
</dbReference>
<dbReference type="SUPFAM" id="SSF50800">
    <property type="entry name" value="PK beta-barrel domain-like"/>
    <property type="match status" value="1"/>
</dbReference>
<dbReference type="PROSITE" id="PS51340">
    <property type="entry name" value="MOSC"/>
    <property type="match status" value="1"/>
</dbReference>
<dbReference type="SUPFAM" id="SSF53383">
    <property type="entry name" value="PLP-dependent transferases"/>
    <property type="match status" value="1"/>
</dbReference>
<dbReference type="Pfam" id="PF00266">
    <property type="entry name" value="Aminotran_5"/>
    <property type="match status" value="1"/>
</dbReference>
<dbReference type="InterPro" id="IPR011037">
    <property type="entry name" value="Pyrv_Knase-like_insert_dom_sf"/>
</dbReference>
<protein>
    <recommendedName>
        <fullName evidence="4">Molybdenum cofactor sulfurase</fullName>
        <shortName evidence="4">MCS</shortName>
        <shortName evidence="4">MOS</shortName>
        <shortName evidence="4">MoCo sulfurase</shortName>
        <ecNumber evidence="4">2.8.1.9</ecNumber>
    </recommendedName>
    <alternativeName>
        <fullName evidence="4">Molybdenum cofactor sulfurtransferase</fullName>
    </alternativeName>
</protein>
<keyword evidence="3 4" id="KW-0501">Molybdenum cofactor biosynthesis</keyword>
<comment type="function">
    <text evidence="4">Sulfurates the molybdenum cofactor. Sulfation of molybdenum is essential for xanthine dehydrogenase (XDH) and aldehyde oxidase (ADO) enzymes in which molybdenum cofactor is liganded by 1 oxygen and 1 sulfur atom in active form.</text>
</comment>
<feature type="domain" description="MOSC" evidence="5">
    <location>
        <begin position="627"/>
        <end position="796"/>
    </location>
</feature>
<feature type="modified residue" description="N6-(pyridoxal phosphate)lysine" evidence="4">
    <location>
        <position position="235"/>
    </location>
</feature>
<keyword evidence="2 4" id="KW-0663">Pyridoxal phosphate</keyword>
<evidence type="ECO:0000313" key="7">
    <source>
        <dbReference type="Proteomes" id="UP000267821"/>
    </source>
</evidence>
<dbReference type="OrthoDB" id="10264306at2759"/>
<dbReference type="InterPro" id="IPR015421">
    <property type="entry name" value="PyrdxlP-dep_Trfase_major"/>
</dbReference>
<dbReference type="InterPro" id="IPR000192">
    <property type="entry name" value="Aminotrans_V_dom"/>
</dbReference>
<proteinExistence type="inferred from homology"/>
<organism evidence="6 7">
    <name type="scientific">Terfezia boudieri ATCC MYA-4762</name>
    <dbReference type="NCBI Taxonomy" id="1051890"/>
    <lineage>
        <taxon>Eukaryota</taxon>
        <taxon>Fungi</taxon>
        <taxon>Dikarya</taxon>
        <taxon>Ascomycota</taxon>
        <taxon>Pezizomycotina</taxon>
        <taxon>Pezizomycetes</taxon>
        <taxon>Pezizales</taxon>
        <taxon>Pezizaceae</taxon>
        <taxon>Terfezia</taxon>
    </lineage>
</organism>
<dbReference type="InterPro" id="IPR005302">
    <property type="entry name" value="MoCF_Sase_C"/>
</dbReference>
<dbReference type="Proteomes" id="UP000267821">
    <property type="component" value="Unassembled WGS sequence"/>
</dbReference>
<dbReference type="GO" id="GO:0030170">
    <property type="term" value="F:pyridoxal phosphate binding"/>
    <property type="evidence" value="ECO:0007669"/>
    <property type="project" value="UniProtKB-UniRule"/>
</dbReference>
<dbReference type="AlphaFoldDB" id="A0A3N4LSB3"/>
<evidence type="ECO:0000256" key="3">
    <source>
        <dbReference type="ARBA" id="ARBA00023150"/>
    </source>
</evidence>
<dbReference type="InterPro" id="IPR028886">
    <property type="entry name" value="MoCo_sulfurase"/>
</dbReference>
<dbReference type="InterPro" id="IPR015424">
    <property type="entry name" value="PyrdxlP-dep_Trfase"/>
</dbReference>
<dbReference type="STRING" id="1051890.A0A3N4LSB3"/>
<dbReference type="GO" id="GO:0016829">
    <property type="term" value="F:lyase activity"/>
    <property type="evidence" value="ECO:0007669"/>
    <property type="project" value="UniProtKB-UniRule"/>
</dbReference>
<feature type="active site" evidence="4">
    <location>
        <position position="409"/>
    </location>
</feature>